<dbReference type="SUPFAM" id="SSF49384">
    <property type="entry name" value="Carbohydrate-binding domain"/>
    <property type="match status" value="2"/>
</dbReference>
<evidence type="ECO:0000256" key="3">
    <source>
        <dbReference type="ARBA" id="ARBA00023295"/>
    </source>
</evidence>
<dbReference type="Pfam" id="PF00942">
    <property type="entry name" value="CBM_3"/>
    <property type="match status" value="2"/>
</dbReference>
<dbReference type="Pfam" id="PF00759">
    <property type="entry name" value="Glyco_hydro_9"/>
    <property type="match status" value="1"/>
</dbReference>
<dbReference type="Proteomes" id="UP000239720">
    <property type="component" value="Unassembled WGS sequence"/>
</dbReference>
<dbReference type="SUPFAM" id="SSF48208">
    <property type="entry name" value="Six-hairpin glycosidases"/>
    <property type="match status" value="1"/>
</dbReference>
<sequence length="948" mass="106998">MVKKFRRQAKVQIFLLVFCLLASIMASPLAVYSIPIDPEYNFAAGLQMVLYFYNANMCGPVTGDRLPWRGHCHMEDAEVPLIPMTEDYWGTNMSQEFIDKYRDILDPDGDGTIDLSGGYHDAGDHVKFGLPGSFSGSTVGWGFYEFRDAFEATGTAEHAKEVLRWFNDYYLKVTYRDENGDVIAYCYQVGEGNIDHNFWNPPELQHSKVLLDFSRPAYFATAETPASDQAAGAAASLAINYLNFKDEDPEYAEECLDTAIALYDFAVKYRGLGYDGGFYTSSYDYDEMAWAAVWLHIATGDWDYIEDIVKTDDEGFYTGYFQRIIAHPGDRWQNIWVHCWDTVWGGVFAKLAPITNTERDWYIFRWNLEYWSGIPHEDPSDTTFLAQSPSGYSVVNAYGSARYNTAAQLCALVYSKETGDMRFAEWSKGQMEYIMGNNPLNRSYIVGYGENHAKHPHHRAAHGSRTFSMLDPEEHRFTLWGALVGGPDLDDYHVDETTDYVYNEVAVDFNAAIVGAMAGLYTYYGEGHYPLENFPPEPDPVVEFYSEAKVEQENKERTQVTLKLNNYSAYPPRFETEFKMRYYFNISELIAAGQSIDDVTIEVYYDENKAGYDGPAEYKGPFKYDDGGTYYVEIDWTGRIIYGKREVQFAIIAAQDSNYNSNWDPTNDYSRDGLNFDDFVITEKVPLYIGDELVFGEEPEPAVVDPTPTSDPDDPGTTPSDSYSLEVEYKSGLTISETNDIRAAINIKNTGKTPVNLSDLVVRYWYTRDGDQEQRFSSPYAHVGSSNVKGVIKTIDEPVELADTYLEISFTEDAGVLGAGSQTGEIQFSIEKVDYEKYDQSNDYSYLEAKEFTENPNITVYVKSKLVYGNEPVEVPGGDIIYGDLNEDGMIDSVDAALLSRYILEISDGFPAPLESADLNGDGVVDSIDAVILGRYVLEIITSFPVNK</sequence>
<dbReference type="InterPro" id="IPR008965">
    <property type="entry name" value="CBM2/CBM3_carb-bd_dom_sf"/>
</dbReference>
<feature type="region of interest" description="Disordered" evidence="5">
    <location>
        <begin position="699"/>
        <end position="723"/>
    </location>
</feature>
<dbReference type="PANTHER" id="PTHR22298">
    <property type="entry name" value="ENDO-1,4-BETA-GLUCANASE"/>
    <property type="match status" value="1"/>
</dbReference>
<evidence type="ECO:0000259" key="7">
    <source>
        <dbReference type="PROSITE" id="PS51766"/>
    </source>
</evidence>
<evidence type="ECO:0000256" key="2">
    <source>
        <dbReference type="ARBA" id="ARBA00023277"/>
    </source>
</evidence>
<dbReference type="AlphaFoldDB" id="A0A2K9E635"/>
<evidence type="ECO:0000313" key="10">
    <source>
        <dbReference type="Proteomes" id="UP000233534"/>
    </source>
</evidence>
<dbReference type="OrthoDB" id="2078300at2"/>
<dbReference type="InterPro" id="IPR001701">
    <property type="entry name" value="Glyco_hydro_9"/>
</dbReference>
<dbReference type="SMART" id="SM01067">
    <property type="entry name" value="CBM_3"/>
    <property type="match status" value="2"/>
</dbReference>
<dbReference type="Gene3D" id="1.50.10.10">
    <property type="match status" value="1"/>
</dbReference>
<keyword evidence="2" id="KW-0119">Carbohydrate metabolism</keyword>
<evidence type="ECO:0000313" key="11">
    <source>
        <dbReference type="Proteomes" id="UP000239720"/>
    </source>
</evidence>
<dbReference type="EMBL" id="NEMB01000003">
    <property type="protein sequence ID" value="PQQ66952.1"/>
    <property type="molecule type" value="Genomic_DNA"/>
</dbReference>
<dbReference type="Pfam" id="PF00404">
    <property type="entry name" value="Dockerin_1"/>
    <property type="match status" value="1"/>
</dbReference>
<organism evidence="8 10">
    <name type="scientific">Acetivibrio saccincola</name>
    <dbReference type="NCBI Taxonomy" id="1677857"/>
    <lineage>
        <taxon>Bacteria</taxon>
        <taxon>Bacillati</taxon>
        <taxon>Bacillota</taxon>
        <taxon>Clostridia</taxon>
        <taxon>Eubacteriales</taxon>
        <taxon>Oscillospiraceae</taxon>
        <taxon>Acetivibrio</taxon>
    </lineage>
</organism>
<keyword evidence="3 8" id="KW-0326">Glycosidase</keyword>
<evidence type="ECO:0000259" key="6">
    <source>
        <dbReference type="PROSITE" id="PS51172"/>
    </source>
</evidence>
<dbReference type="Gene3D" id="2.60.40.710">
    <property type="entry name" value="Endoglucanase-like"/>
    <property type="match status" value="2"/>
</dbReference>
<feature type="domain" description="Dockerin" evidence="7">
    <location>
        <begin position="878"/>
        <end position="946"/>
    </location>
</feature>
<protein>
    <submittedName>
        <fullName evidence="8">Endoglucanase 1</fullName>
        <ecNumber evidence="8">3.2.1.4</ecNumber>
    </submittedName>
    <submittedName>
        <fullName evidence="9">Glycoside hydrolase</fullName>
    </submittedName>
</protein>
<name>A0A2K9E635_9FIRM</name>
<evidence type="ECO:0000256" key="4">
    <source>
        <dbReference type="ARBA" id="ARBA00023326"/>
    </source>
</evidence>
<reference evidence="9 11" key="2">
    <citation type="journal article" date="2018" name="Syst. Appl. Microbiol.">
        <title>Characterization and high-quality draft genome sequence of Herbivorax saccincola A7, an anaerobic, alkaliphilic, thermophilic, cellulolytic, and xylanolytic bacterium.</title>
        <authorList>
            <person name="Aikawa S."/>
            <person name="Baramee S."/>
            <person name="Sermsathanaswadi J."/>
            <person name="Thianheng P."/>
            <person name="Tachaapaikoon C."/>
            <person name="Shikata A."/>
            <person name="Waeonukul R."/>
            <person name="Pason P."/>
            <person name="Ratanakhanokchai K."/>
            <person name="Kosugi A."/>
        </authorList>
    </citation>
    <scope>NUCLEOTIDE SEQUENCE [LARGE SCALE GENOMIC DNA]</scope>
    <source>
        <strain evidence="9 11">A7</strain>
    </source>
</reference>
<keyword evidence="10" id="KW-1185">Reference proteome</keyword>
<evidence type="ECO:0000313" key="8">
    <source>
        <dbReference type="EMBL" id="AUG56926.1"/>
    </source>
</evidence>
<keyword evidence="4" id="KW-0624">Polysaccharide degradation</keyword>
<dbReference type="RefSeq" id="WP_101299764.1">
    <property type="nucleotide sequence ID" value="NZ_CP025197.1"/>
</dbReference>
<dbReference type="InterPro" id="IPR036966">
    <property type="entry name" value="CBM3_sf"/>
</dbReference>
<keyword evidence="1 8" id="KW-0378">Hydrolase</keyword>
<gene>
    <name evidence="8" type="primary">celI3</name>
    <name evidence="9" type="ORF">B9R14_09525</name>
    <name evidence="8" type="ORF">HVS_04965</name>
</gene>
<dbReference type="InterPro" id="IPR012341">
    <property type="entry name" value="6hp_glycosidase-like_sf"/>
</dbReference>
<evidence type="ECO:0000256" key="5">
    <source>
        <dbReference type="SAM" id="MobiDB-lite"/>
    </source>
</evidence>
<dbReference type="InterPro" id="IPR001956">
    <property type="entry name" value="CBM3"/>
</dbReference>
<dbReference type="InterPro" id="IPR016134">
    <property type="entry name" value="Dockerin_dom"/>
</dbReference>
<dbReference type="PROSITE" id="PS00448">
    <property type="entry name" value="CLOS_CELLULOSOME_RPT"/>
    <property type="match status" value="1"/>
</dbReference>
<accession>A0A2K9E635</accession>
<feature type="domain" description="CBM3" evidence="6">
    <location>
        <begin position="721"/>
        <end position="873"/>
    </location>
</feature>
<dbReference type="Proteomes" id="UP000233534">
    <property type="component" value="Chromosome"/>
</dbReference>
<dbReference type="CDD" id="cd14256">
    <property type="entry name" value="Dockerin_I"/>
    <property type="match status" value="1"/>
</dbReference>
<dbReference type="InterPro" id="IPR036439">
    <property type="entry name" value="Dockerin_dom_sf"/>
</dbReference>
<dbReference type="PROSITE" id="PS51766">
    <property type="entry name" value="DOCKERIN"/>
    <property type="match status" value="1"/>
</dbReference>
<feature type="compositionally biased region" description="Low complexity" evidence="5">
    <location>
        <begin position="705"/>
        <end position="723"/>
    </location>
</feature>
<dbReference type="PROSITE" id="PS51172">
    <property type="entry name" value="CBM3"/>
    <property type="match status" value="2"/>
</dbReference>
<evidence type="ECO:0000313" key="9">
    <source>
        <dbReference type="EMBL" id="PQQ66952.1"/>
    </source>
</evidence>
<dbReference type="EC" id="3.2.1.4" evidence="8"/>
<dbReference type="SUPFAM" id="SSF63446">
    <property type="entry name" value="Type I dockerin domain"/>
    <property type="match status" value="1"/>
</dbReference>
<proteinExistence type="predicted"/>
<dbReference type="InterPro" id="IPR002105">
    <property type="entry name" value="Dockerin_1_rpt"/>
</dbReference>
<evidence type="ECO:0000256" key="1">
    <source>
        <dbReference type="ARBA" id="ARBA00022801"/>
    </source>
</evidence>
<dbReference type="GO" id="GO:0008810">
    <property type="term" value="F:cellulase activity"/>
    <property type="evidence" value="ECO:0007669"/>
    <property type="project" value="UniProtKB-EC"/>
</dbReference>
<feature type="domain" description="CBM3" evidence="6">
    <location>
        <begin position="539"/>
        <end position="700"/>
    </location>
</feature>
<dbReference type="KEGG" id="hsc:HVS_04965"/>
<dbReference type="InterPro" id="IPR008928">
    <property type="entry name" value="6-hairpin_glycosidase_sf"/>
</dbReference>
<dbReference type="GO" id="GO:0000272">
    <property type="term" value="P:polysaccharide catabolic process"/>
    <property type="evidence" value="ECO:0007669"/>
    <property type="project" value="UniProtKB-KW"/>
</dbReference>
<dbReference type="EMBL" id="CP025197">
    <property type="protein sequence ID" value="AUG56926.1"/>
    <property type="molecule type" value="Genomic_DNA"/>
</dbReference>
<reference evidence="8 10" key="1">
    <citation type="submission" date="2017-12" db="EMBL/GenBank/DDBJ databases">
        <title>Complete genome sequence of Herbivorax saccincola GGR1, a novel Cellulosome-producing hydrolytic bacterium in a thermophilic biogas plant, established by Illumina and Nanopore MinION sequencing.</title>
        <authorList>
            <person name="Pechtl A."/>
            <person name="Ruckert C."/>
            <person name="Koeck D.E."/>
            <person name="Maus I."/>
            <person name="Winkler A."/>
            <person name="Kalinowski J."/>
            <person name="Puhler A."/>
            <person name="Schwarz W.W."/>
            <person name="Zverlov V.V."/>
            <person name="Schluter A."/>
            <person name="Liebl W."/>
        </authorList>
    </citation>
    <scope>NUCLEOTIDE SEQUENCE [LARGE SCALE GENOMIC DNA]</scope>
    <source>
        <strain evidence="8">GGR1</strain>
        <strain evidence="10">SR1</strain>
    </source>
</reference>
<dbReference type="GO" id="GO:0030248">
    <property type="term" value="F:cellulose binding"/>
    <property type="evidence" value="ECO:0007669"/>
    <property type="project" value="InterPro"/>
</dbReference>
<dbReference type="Gene3D" id="1.10.1330.10">
    <property type="entry name" value="Dockerin domain"/>
    <property type="match status" value="1"/>
</dbReference>